<feature type="compositionally biased region" description="Acidic residues" evidence="1">
    <location>
        <begin position="108"/>
        <end position="120"/>
    </location>
</feature>
<protein>
    <submittedName>
        <fullName evidence="3">Cus1p U2 snRNP protein, putative</fullName>
    </submittedName>
</protein>
<dbReference type="Pfam" id="PF04046">
    <property type="entry name" value="PSP"/>
    <property type="match status" value="1"/>
</dbReference>
<evidence type="ECO:0000256" key="1">
    <source>
        <dbReference type="SAM" id="MobiDB-lite"/>
    </source>
</evidence>
<gene>
    <name evidence="3" type="ORF">Pmar_PMAR028164</name>
</gene>
<feature type="region of interest" description="Disordered" evidence="1">
    <location>
        <begin position="106"/>
        <end position="125"/>
    </location>
</feature>
<dbReference type="OMA" id="MERFKYV"/>
<feature type="compositionally biased region" description="Basic residues" evidence="1">
    <location>
        <begin position="627"/>
        <end position="637"/>
    </location>
</feature>
<feature type="domain" description="PSP proline-rich" evidence="2">
    <location>
        <begin position="307"/>
        <end position="360"/>
    </location>
</feature>
<accession>C5LB49</accession>
<dbReference type="EMBL" id="GG680905">
    <property type="protein sequence ID" value="EER05977.1"/>
    <property type="molecule type" value="Genomic_DNA"/>
</dbReference>
<dbReference type="AlphaFoldDB" id="C5LB49"/>
<evidence type="ECO:0000313" key="4">
    <source>
        <dbReference type="Proteomes" id="UP000007800"/>
    </source>
</evidence>
<dbReference type="Proteomes" id="UP000007800">
    <property type="component" value="Unassembled WGS sequence"/>
</dbReference>
<evidence type="ECO:0000259" key="2">
    <source>
        <dbReference type="SMART" id="SM00581"/>
    </source>
</evidence>
<dbReference type="InterPro" id="IPR052584">
    <property type="entry name" value="U2_snRNP_Complex_Component"/>
</dbReference>
<dbReference type="InterPro" id="IPR006568">
    <property type="entry name" value="PSP_pro-rich"/>
</dbReference>
<proteinExistence type="predicted"/>
<name>C5LB49_PERM5</name>
<evidence type="ECO:0000313" key="3">
    <source>
        <dbReference type="EMBL" id="EER05977.1"/>
    </source>
</evidence>
<dbReference type="GeneID" id="9087252"/>
<dbReference type="GO" id="GO:0005634">
    <property type="term" value="C:nucleus"/>
    <property type="evidence" value="ECO:0007669"/>
    <property type="project" value="InterPro"/>
</dbReference>
<dbReference type="InterPro" id="IPR007180">
    <property type="entry name" value="DUF382"/>
</dbReference>
<dbReference type="InParanoid" id="C5LB49"/>
<feature type="region of interest" description="Disordered" evidence="1">
    <location>
        <begin position="418"/>
        <end position="470"/>
    </location>
</feature>
<keyword evidence="4" id="KW-1185">Reference proteome</keyword>
<dbReference type="Pfam" id="PF04037">
    <property type="entry name" value="DUF382"/>
    <property type="match status" value="1"/>
</dbReference>
<dbReference type="OrthoDB" id="10260794at2759"/>
<dbReference type="FunCoup" id="C5LB49">
    <property type="interactions" value="201"/>
</dbReference>
<feature type="compositionally biased region" description="Acidic residues" evidence="1">
    <location>
        <begin position="422"/>
        <end position="438"/>
    </location>
</feature>
<reference evidence="3 4" key="1">
    <citation type="submission" date="2008-07" db="EMBL/GenBank/DDBJ databases">
        <authorList>
            <person name="El-Sayed N."/>
            <person name="Caler E."/>
            <person name="Inman J."/>
            <person name="Amedeo P."/>
            <person name="Hass B."/>
            <person name="Wortman J."/>
        </authorList>
    </citation>
    <scope>NUCLEOTIDE SEQUENCE [LARGE SCALE GENOMIC DNA]</scope>
    <source>
        <strain evidence="4">ATCC 50983 / TXsc</strain>
    </source>
</reference>
<dbReference type="PANTHER" id="PTHR12785:SF6">
    <property type="entry name" value="SPLICING FACTOR 3B SUBUNIT 2"/>
    <property type="match status" value="1"/>
</dbReference>
<feature type="compositionally biased region" description="Polar residues" evidence="1">
    <location>
        <begin position="602"/>
        <end position="621"/>
    </location>
</feature>
<feature type="compositionally biased region" description="Basic residues" evidence="1">
    <location>
        <begin position="14"/>
        <end position="28"/>
    </location>
</feature>
<feature type="region of interest" description="Disordered" evidence="1">
    <location>
        <begin position="597"/>
        <end position="637"/>
    </location>
</feature>
<feature type="region of interest" description="Disordered" evidence="1">
    <location>
        <begin position="1"/>
        <end position="83"/>
    </location>
</feature>
<dbReference type="SMART" id="SM00581">
    <property type="entry name" value="PSP"/>
    <property type="match status" value="1"/>
</dbReference>
<feature type="compositionally biased region" description="Basic and acidic residues" evidence="1">
    <location>
        <begin position="60"/>
        <end position="73"/>
    </location>
</feature>
<organism evidence="4">
    <name type="scientific">Perkinsus marinus (strain ATCC 50983 / TXsc)</name>
    <dbReference type="NCBI Taxonomy" id="423536"/>
    <lineage>
        <taxon>Eukaryota</taxon>
        <taxon>Sar</taxon>
        <taxon>Alveolata</taxon>
        <taxon>Perkinsozoa</taxon>
        <taxon>Perkinsea</taxon>
        <taxon>Perkinsida</taxon>
        <taxon>Perkinsidae</taxon>
        <taxon>Perkinsus</taxon>
    </lineage>
</organism>
<sequence length="637" mass="70855">MVALTAAQREERARVKRALKRKDARKRRREIDNWAGDRTNEFTEMGSDVPHLDGSYTQEKAVEDKNREKDKMTPSDTIDEDQVDIEYTVHTLPEEFKAAYEKLQPTVGEDEEEESNEEEQKDGGLTALQKFQEEGRRMDSLGYGHVDKNGQPHWTSKQIRDASRIPLVKLKELVTRPDVVESWDNSGSDPFFLVHIKSTRNTVPVPRHWNSKRRYMACKRGSEKPRYKLPPYIEQTGIAKIRQSILEAEEEKTLKSKSREKIRPKVGKLDIDYNVLHDAFFKYATPCPYLTKHGDMYYEGREYESRMINKKPGKVSEPLREALGMEEGGPPPWLFNMQRYGPPPSYPGLRVPGLNAPIPAGGDWGYHPGGWGRPPVDEYGNPLYGNWNIETDRIKGDTEVDPGHDEKDYLWGEFLSEASDAGSDESEDEEVMDVDEEESGRPTRKEGGGTQTPILRGGLETPLGTQTPLVNLDTSGVTSVGGITSITSGIGTPGQVDIRGGIQSVASATATPTHQLYKVLPQKNIPTQASALFPSSHVYNVAAATTPLGGTATPGGGTTMAINPSEMEADDQTLSADFIRKQLMSYEDREKAAMAAAGYKTTEGSSSMAPTPTLSTPQTAPGQAEKRQRKKHKKIKF</sequence>
<dbReference type="RefSeq" id="XP_002774161.1">
    <property type="nucleotide sequence ID" value="XM_002774115.1"/>
</dbReference>
<dbReference type="PANTHER" id="PTHR12785">
    <property type="entry name" value="SPLICING FACTOR 3B"/>
    <property type="match status" value="1"/>
</dbReference>